<proteinExistence type="predicted"/>
<comment type="caution">
    <text evidence="1">The sequence shown here is derived from an EMBL/GenBank/DDBJ whole genome shotgun (WGS) entry which is preliminary data.</text>
</comment>
<evidence type="ECO:0000313" key="1">
    <source>
        <dbReference type="EMBL" id="RDX89602.1"/>
    </source>
</evidence>
<protein>
    <submittedName>
        <fullName evidence="1">Uncharacterized protein</fullName>
    </submittedName>
</protein>
<feature type="non-terminal residue" evidence="1">
    <location>
        <position position="1"/>
    </location>
</feature>
<gene>
    <name evidence="1" type="ORF">CR513_28657</name>
</gene>
<dbReference type="AlphaFoldDB" id="A0A371GGA5"/>
<name>A0A371GGA5_MUCPR</name>
<dbReference type="Proteomes" id="UP000257109">
    <property type="component" value="Unassembled WGS sequence"/>
</dbReference>
<accession>A0A371GGA5</accession>
<dbReference type="OrthoDB" id="1688035at2759"/>
<organism evidence="1 2">
    <name type="scientific">Mucuna pruriens</name>
    <name type="common">Velvet bean</name>
    <name type="synonym">Dolichos pruriens</name>
    <dbReference type="NCBI Taxonomy" id="157652"/>
    <lineage>
        <taxon>Eukaryota</taxon>
        <taxon>Viridiplantae</taxon>
        <taxon>Streptophyta</taxon>
        <taxon>Embryophyta</taxon>
        <taxon>Tracheophyta</taxon>
        <taxon>Spermatophyta</taxon>
        <taxon>Magnoliopsida</taxon>
        <taxon>eudicotyledons</taxon>
        <taxon>Gunneridae</taxon>
        <taxon>Pentapetalae</taxon>
        <taxon>rosids</taxon>
        <taxon>fabids</taxon>
        <taxon>Fabales</taxon>
        <taxon>Fabaceae</taxon>
        <taxon>Papilionoideae</taxon>
        <taxon>50 kb inversion clade</taxon>
        <taxon>NPAAA clade</taxon>
        <taxon>indigoferoid/millettioid clade</taxon>
        <taxon>Phaseoleae</taxon>
        <taxon>Mucuna</taxon>
    </lineage>
</organism>
<evidence type="ECO:0000313" key="2">
    <source>
        <dbReference type="Proteomes" id="UP000257109"/>
    </source>
</evidence>
<dbReference type="PANTHER" id="PTHR33168">
    <property type="entry name" value="STRESS INDUCED PROTEIN-RELATED"/>
    <property type="match status" value="1"/>
</dbReference>
<reference evidence="1" key="1">
    <citation type="submission" date="2018-05" db="EMBL/GenBank/DDBJ databases">
        <title>Draft genome of Mucuna pruriens seed.</title>
        <authorList>
            <person name="Nnadi N.E."/>
            <person name="Vos R."/>
            <person name="Hasami M.H."/>
            <person name="Devisetty U.K."/>
            <person name="Aguiy J.C."/>
        </authorList>
    </citation>
    <scope>NUCLEOTIDE SEQUENCE [LARGE SCALE GENOMIC DNA]</scope>
    <source>
        <strain evidence="1">JCA_2017</strain>
    </source>
</reference>
<dbReference type="EMBL" id="QJKJ01005627">
    <property type="protein sequence ID" value="RDX89602.1"/>
    <property type="molecule type" value="Genomic_DNA"/>
</dbReference>
<dbReference type="STRING" id="157652.A0A371GGA5"/>
<sequence>MNQLLAGEQYHSRKPQKKKRAIIQSGRCCCNEIEYANCMSSKMRWKMLWMKLKKEKKKLFESASPVQVPYDPYTYSQNFDQGTAKDEPDNLSRSFSVRFADPSTYRVLVKKGSISKAKKQLIQMMPARIDLDTVLAISKFLVTIPAARPYLELLAFLIASSMVLLNDFLGRKYTLLCRIPKRARSTALSTSASSKIKTGDLPPNSSETGFKLLKAAACIILRPVSVEPVKLTCNM</sequence>
<keyword evidence="2" id="KW-1185">Reference proteome</keyword>